<feature type="domain" description="Trimeric autotransporter adhesin YadA-like head" evidence="1">
    <location>
        <begin position="448"/>
        <end position="474"/>
    </location>
</feature>
<feature type="non-terminal residue" evidence="4">
    <location>
        <position position="733"/>
    </location>
</feature>
<sequence length="733" mass="71426">MNKVYKVVWNASLGAWVAVSELAKGKVKGSNGKVGGISTVEESNEKSHSETINLKTLSLAVITIVAPNWVYAGTEVSGTPTKSGSNITNINTCTASATTTNGVAIGCSSIAGAKDSVISDRSNPYNTSTSNSRVTFDTTSAGNTAIGTGASAGNANQGLATAIGTYATANNVAAVAIGAAALSTGNTSLSIGRQSAATADYAQAIGNVAAATGTGALAIGHSATATGYRGIAIGSPDIDNASVVAGQAGAAYQTVGQTKASGRDAIAFGGGSQSLKDEGMTIGAFSGATEQGAAVVGVRGAALGQQSLSIGNGATNVTSGTNAPIQLATSLGQGTITNKTVGSRVFNGSNTVKDTLGGTAGTLTGTVDGVAITINQAAGTGNATTGTVGAITGGSYNGQTLTAEQANALYQSLGHGGSVTLGQRAIAIGTATAALANNALAIGSTSLASGEGSVAIGSGSIATKTDAVSIGRGAGSSVTSGVAIGVEAKVTGDNSIALGQKSVASAQTGSSFLTNVGATTQGTISVGDGTNNVKRRLTNLADGAVDSDGVTVAQLKQFKVITDKQGADTAAALGGGSTYNSTTGAVTTPTYNVGGTTKTNVGDAITNIDNRTTSLENQTWKLNTNSDTAAVVGKDAEVKFIDGKNIKLSRTGTSITVATADSVKFDSVNAGGTVINNNGLSFVQADGTTPVTNSPSISKTGINAGNNKISNVANGAITSGSKDAVNGGQLQGV</sequence>
<accession>A0ABT8V1L1</accession>
<name>A0ABT8V1L1_9GAMM</name>
<proteinExistence type="predicted"/>
<comment type="caution">
    <text evidence="4">The sequence shown here is derived from an EMBL/GenBank/DDBJ whole genome shotgun (WGS) entry which is preliminary data.</text>
</comment>
<protein>
    <submittedName>
        <fullName evidence="4">ESPR-type extended signal peptide-containing protein</fullName>
    </submittedName>
</protein>
<evidence type="ECO:0000259" key="2">
    <source>
        <dbReference type="Pfam" id="PF05662"/>
    </source>
</evidence>
<feature type="domain" description="Trimeric autotransporter adhesin YadA-like head" evidence="1">
    <location>
        <begin position="422"/>
        <end position="444"/>
    </location>
</feature>
<feature type="domain" description="Trimeric autotransporter adhesin YadA-like head" evidence="1">
    <location>
        <begin position="480"/>
        <end position="502"/>
    </location>
</feature>
<keyword evidence="5" id="KW-1185">Reference proteome</keyword>
<dbReference type="InterPro" id="IPR008635">
    <property type="entry name" value="Coiled_stalk_dom"/>
</dbReference>
<dbReference type="Pfam" id="PF05658">
    <property type="entry name" value="YadA_head"/>
    <property type="match status" value="5"/>
</dbReference>
<organism evidence="4 5">
    <name type="scientific">Acinetobacter genomosp. 15BJ</name>
    <dbReference type="NCBI Taxonomy" id="106651"/>
    <lineage>
        <taxon>Bacteria</taxon>
        <taxon>Pseudomonadati</taxon>
        <taxon>Pseudomonadota</taxon>
        <taxon>Gammaproteobacteria</taxon>
        <taxon>Moraxellales</taxon>
        <taxon>Moraxellaceae</taxon>
        <taxon>Acinetobacter</taxon>
    </lineage>
</organism>
<feature type="domain" description="Trimeric autotransporter adhesin YadA-like head" evidence="1">
    <location>
        <begin position="260"/>
        <end position="273"/>
    </location>
</feature>
<feature type="domain" description="Trimeric autotransporter adhesin YadA-like stalk" evidence="2">
    <location>
        <begin position="708"/>
        <end position="733"/>
    </location>
</feature>
<dbReference type="EMBL" id="JAUMJH010000101">
    <property type="protein sequence ID" value="MDO3659199.1"/>
    <property type="molecule type" value="Genomic_DNA"/>
</dbReference>
<feature type="domain" description="ESPR" evidence="3">
    <location>
        <begin position="1"/>
        <end position="38"/>
    </location>
</feature>
<evidence type="ECO:0000259" key="3">
    <source>
        <dbReference type="Pfam" id="PF13018"/>
    </source>
</evidence>
<gene>
    <name evidence="4" type="ORF">Q3V53_18940</name>
</gene>
<dbReference type="Pfam" id="PF05662">
    <property type="entry name" value="YadA_stalk"/>
    <property type="match status" value="2"/>
</dbReference>
<dbReference type="SUPFAM" id="SSF101967">
    <property type="entry name" value="Adhesin YadA, collagen-binding domain"/>
    <property type="match status" value="1"/>
</dbReference>
<dbReference type="InterPro" id="IPR008640">
    <property type="entry name" value="Adhesin_Head_dom"/>
</dbReference>
<dbReference type="InterPro" id="IPR011049">
    <property type="entry name" value="Serralysin-like_metalloprot_C"/>
</dbReference>
<evidence type="ECO:0000313" key="4">
    <source>
        <dbReference type="EMBL" id="MDO3659199.1"/>
    </source>
</evidence>
<feature type="domain" description="Trimeric autotransporter adhesin YadA-like stalk" evidence="2">
    <location>
        <begin position="536"/>
        <end position="558"/>
    </location>
</feature>
<dbReference type="Proteomes" id="UP001168902">
    <property type="component" value="Unassembled WGS sequence"/>
</dbReference>
<feature type="domain" description="Trimeric autotransporter adhesin YadA-like head" evidence="1">
    <location>
        <begin position="211"/>
        <end position="235"/>
    </location>
</feature>
<dbReference type="Gene3D" id="2.150.10.10">
    <property type="entry name" value="Serralysin-like metalloprotease, C-terminal"/>
    <property type="match status" value="2"/>
</dbReference>
<evidence type="ECO:0000313" key="5">
    <source>
        <dbReference type="Proteomes" id="UP001168902"/>
    </source>
</evidence>
<dbReference type="Gene3D" id="1.20.5.170">
    <property type="match status" value="1"/>
</dbReference>
<dbReference type="InterPro" id="IPR024973">
    <property type="entry name" value="ESPR"/>
</dbReference>
<dbReference type="Gene3D" id="2.20.70.140">
    <property type="match status" value="1"/>
</dbReference>
<reference evidence="4 5" key="1">
    <citation type="submission" date="2023-07" db="EMBL/GenBank/DDBJ databases">
        <title>A novel proteolytic Acinetobacter species.</title>
        <authorList>
            <person name="Nemec A."/>
            <person name="Radolfova-Krizova L."/>
        </authorList>
    </citation>
    <scope>NUCLEOTIDE SEQUENCE [LARGE SCALE GENOMIC DNA]</scope>
    <source>
        <strain evidence="4 5">NIPH 1865</strain>
    </source>
</reference>
<dbReference type="Pfam" id="PF13018">
    <property type="entry name" value="ESPR"/>
    <property type="match status" value="1"/>
</dbReference>
<dbReference type="RefSeq" id="WP_302897744.1">
    <property type="nucleotide sequence ID" value="NZ_JAUMJH010000101.1"/>
</dbReference>
<evidence type="ECO:0000259" key="1">
    <source>
        <dbReference type="Pfam" id="PF05658"/>
    </source>
</evidence>